<dbReference type="VEuPathDB" id="ToxoDB:NCLIV_058760"/>
<name>F0VP07_NEOCL</name>
<dbReference type="Proteomes" id="UP000007494">
    <property type="component" value="Chromosome XI"/>
</dbReference>
<evidence type="ECO:0000256" key="1">
    <source>
        <dbReference type="SAM" id="SignalP"/>
    </source>
</evidence>
<dbReference type="OrthoDB" id="329016at2759"/>
<evidence type="ECO:0000313" key="4">
    <source>
        <dbReference type="Proteomes" id="UP000007494"/>
    </source>
</evidence>
<evidence type="ECO:0000313" key="2">
    <source>
        <dbReference type="EMBL" id="CBZ55453.1"/>
    </source>
</evidence>
<keyword evidence="4" id="KW-1185">Reference proteome</keyword>
<organism evidence="2 4">
    <name type="scientific">Neospora caninum (strain Liverpool)</name>
    <dbReference type="NCBI Taxonomy" id="572307"/>
    <lineage>
        <taxon>Eukaryota</taxon>
        <taxon>Sar</taxon>
        <taxon>Alveolata</taxon>
        <taxon>Apicomplexa</taxon>
        <taxon>Conoidasida</taxon>
        <taxon>Coccidia</taxon>
        <taxon>Eucoccidiorida</taxon>
        <taxon>Eimeriorina</taxon>
        <taxon>Sarcocystidae</taxon>
        <taxon>Neospora</taxon>
    </lineage>
</organism>
<reference evidence="2" key="1">
    <citation type="submission" date="2011-02" db="EMBL/GenBank/DDBJ databases">
        <authorList>
            <person name="Aslett M."/>
        </authorList>
    </citation>
    <scope>NUCLEOTIDE SEQUENCE</scope>
    <source>
        <strain evidence="2">Liverpool</strain>
    </source>
</reference>
<dbReference type="EMBL" id="FR823392">
    <property type="protein sequence ID" value="CBZ55453.1"/>
    <property type="molecule type" value="Genomic_DNA"/>
</dbReference>
<dbReference type="RefSeq" id="XP_003885481.1">
    <property type="nucleotide sequence ID" value="XM_003885432.1"/>
</dbReference>
<dbReference type="eggNOG" id="ENOG502QZ2Z">
    <property type="taxonomic scope" value="Eukaryota"/>
</dbReference>
<dbReference type="GeneID" id="13440866"/>
<dbReference type="EMBL" id="LN714486">
    <property type="protein sequence ID" value="CEL70188.1"/>
    <property type="molecule type" value="Genomic_DNA"/>
</dbReference>
<dbReference type="InParanoid" id="F0VP07"/>
<gene>
    <name evidence="3" type="ORF">BN1204_058760</name>
    <name evidence="2" type="ORF">NCLIV_058760</name>
</gene>
<dbReference type="OMA" id="NCIMHAR"/>
<protein>
    <submittedName>
        <fullName evidence="2">Uncharacterized protein</fullName>
    </submittedName>
</protein>
<accession>F0VP07</accession>
<reference evidence="4" key="3">
    <citation type="journal article" date="2012" name="PLoS Pathog.">
        <title>Comparative genomics of the apicomplexan parasites Toxoplasma gondii and Neospora caninum: Coccidia differing in host range and transmission strategy.</title>
        <authorList>
            <person name="Reid A.J."/>
            <person name="Vermont S.J."/>
            <person name="Cotton J.A."/>
            <person name="Harris D."/>
            <person name="Hill-Cawthorne G.A."/>
            <person name="Konen-Waisman S."/>
            <person name="Latham S.M."/>
            <person name="Mourier T."/>
            <person name="Norton R."/>
            <person name="Quail M.A."/>
            <person name="Sanders M."/>
            <person name="Shanmugam D."/>
            <person name="Sohal A."/>
            <person name="Wasmuth J.D."/>
            <person name="Brunk B."/>
            <person name="Grigg M.E."/>
            <person name="Howard J.C."/>
            <person name="Parkinson J."/>
            <person name="Roos D.S."/>
            <person name="Trees A.J."/>
            <person name="Berriman M."/>
            <person name="Pain A."/>
            <person name="Wastling J.M."/>
        </authorList>
    </citation>
    <scope>NUCLEOTIDE SEQUENCE [LARGE SCALE GENOMIC DNA]</scope>
    <source>
        <strain evidence="4">Liverpool</strain>
    </source>
</reference>
<reference evidence="3" key="4">
    <citation type="journal article" date="2015" name="PLoS ONE">
        <title>Comprehensive Evaluation of Toxoplasma gondii VEG and Neospora caninum LIV Genomes with Tachyzoite Stage Transcriptome and Proteome Defines Novel Transcript Features.</title>
        <authorList>
            <person name="Ramaprasad A."/>
            <person name="Mourier T."/>
            <person name="Naeem R."/>
            <person name="Malas T.B."/>
            <person name="Moussa E."/>
            <person name="Panigrahi A."/>
            <person name="Vermont S.J."/>
            <person name="Otto T.D."/>
            <person name="Wastling J."/>
            <person name="Pain A."/>
        </authorList>
    </citation>
    <scope>NUCLEOTIDE SEQUENCE</scope>
    <source>
        <strain evidence="3">Liverpool</strain>
    </source>
</reference>
<keyword evidence="1" id="KW-0732">Signal</keyword>
<evidence type="ECO:0000313" key="3">
    <source>
        <dbReference type="EMBL" id="CEL70188.1"/>
    </source>
</evidence>
<reference evidence="2" key="2">
    <citation type="submission" date="2011-03" db="EMBL/GenBank/DDBJ databases">
        <title>Comparative genomics and transcriptomics of Neospora caninum and Toxoplasma gondii.</title>
        <authorList>
            <person name="Reid A.J."/>
            <person name="Sohal A."/>
            <person name="Harris D."/>
            <person name="Quail M."/>
            <person name="Sanders M."/>
            <person name="Berriman M."/>
            <person name="Wastling J.M."/>
            <person name="Pain A."/>
        </authorList>
    </citation>
    <scope>NUCLEOTIDE SEQUENCE</scope>
    <source>
        <strain evidence="2">Liverpool</strain>
    </source>
</reference>
<feature type="signal peptide" evidence="1">
    <location>
        <begin position="1"/>
        <end position="31"/>
    </location>
</feature>
<sequence>MKWLSARRSVFPQMGCVALVLLAATETLSFAMDWVSAAENVPSTDAPREGVQVGAAPRRLLSEGLSMLVMQYLLFPEMRESLVDLGNKSMEILKGGATYDVLLEYYHDLQNCVVVFDTLYDGTHFGLVNLDKITITYSHVQHQGVIDYEESRRDAVEILKQKQRHLQKFNLPRGCIADDNSYWVGYCRSESPPCYVGRVEVHFAKGEANEQPIPLEPVPYETFLTQLVDREGMGFYDVEDIVEAETPLFRLTWDPERCFVHYRYLSDDPSATKYYWIRIRQAFRIDVKNPEDKFVRKMSAMGSDCGGEGPADFSVTHKRLDDGSYKAIFRARRLMDYEPRHSDTIELKKANPLLPVQDWDPDMAEAVDFIDLFPDSGAAAFDMLVKEH</sequence>
<feature type="chain" id="PRO_5007655236" evidence="1">
    <location>
        <begin position="32"/>
        <end position="388"/>
    </location>
</feature>
<proteinExistence type="predicted"/>
<dbReference type="AlphaFoldDB" id="F0VP07"/>